<keyword evidence="3" id="KW-1185">Reference proteome</keyword>
<dbReference type="STRING" id="1798228.SAMN05216574_11973"/>
<feature type="transmembrane region" description="Helical" evidence="1">
    <location>
        <begin position="6"/>
        <end position="23"/>
    </location>
</feature>
<accession>A0A1I2KAL0</accession>
<protein>
    <submittedName>
        <fullName evidence="2">Uncharacterized protein</fullName>
    </submittedName>
</protein>
<name>A0A1I2KAL0_9ACTN</name>
<evidence type="ECO:0000256" key="1">
    <source>
        <dbReference type="SAM" id="Phobius"/>
    </source>
</evidence>
<evidence type="ECO:0000313" key="2">
    <source>
        <dbReference type="EMBL" id="SFF61966.1"/>
    </source>
</evidence>
<organism evidence="2 3">
    <name type="scientific">Blastococcus tunisiensis</name>
    <dbReference type="NCBI Taxonomy" id="1798228"/>
    <lineage>
        <taxon>Bacteria</taxon>
        <taxon>Bacillati</taxon>
        <taxon>Actinomycetota</taxon>
        <taxon>Actinomycetes</taxon>
        <taxon>Geodermatophilales</taxon>
        <taxon>Geodermatophilaceae</taxon>
        <taxon>Blastococcus</taxon>
    </lineage>
</organism>
<keyword evidence="1" id="KW-0472">Membrane</keyword>
<reference evidence="3" key="1">
    <citation type="submission" date="2016-10" db="EMBL/GenBank/DDBJ databases">
        <authorList>
            <person name="Varghese N."/>
            <person name="Submissions S."/>
        </authorList>
    </citation>
    <scope>NUCLEOTIDE SEQUENCE [LARGE SCALE GENOMIC DNA]</scope>
    <source>
        <strain evidence="3">DSM 46838</strain>
    </source>
</reference>
<dbReference type="RefSeq" id="WP_092202506.1">
    <property type="nucleotide sequence ID" value="NZ_FOND01000019.1"/>
</dbReference>
<keyword evidence="1" id="KW-0812">Transmembrane</keyword>
<keyword evidence="1" id="KW-1133">Transmembrane helix</keyword>
<dbReference type="AlphaFoldDB" id="A0A1I2KAL0"/>
<evidence type="ECO:0000313" key="3">
    <source>
        <dbReference type="Proteomes" id="UP000198589"/>
    </source>
</evidence>
<sequence>METWSGLLGAAVGGLIAGLVAWLQTRASIRHQFDLFRQGLEADRQGGRTAFRRAAASDALRALAILDAAMPHMDHRLSRLRQDSPGYVIKRREQAELALGELRRAELSTVPSLGADVQQQWHALIVAADTASRAGNSMGDEACSAAAAALQEEASSMHADLVALTDAQ</sequence>
<dbReference type="Proteomes" id="UP000198589">
    <property type="component" value="Unassembled WGS sequence"/>
</dbReference>
<proteinExistence type="predicted"/>
<dbReference type="EMBL" id="FOND01000019">
    <property type="protein sequence ID" value="SFF61966.1"/>
    <property type="molecule type" value="Genomic_DNA"/>
</dbReference>
<gene>
    <name evidence="2" type="ORF">SAMN05216574_11973</name>
</gene>